<dbReference type="Proteomes" id="UP000046392">
    <property type="component" value="Unplaced"/>
</dbReference>
<feature type="transmembrane region" description="Helical" evidence="1">
    <location>
        <begin position="74"/>
        <end position="96"/>
    </location>
</feature>
<feature type="transmembrane region" description="Helical" evidence="1">
    <location>
        <begin position="108"/>
        <end position="128"/>
    </location>
</feature>
<feature type="transmembrane region" description="Helical" evidence="1">
    <location>
        <begin position="198"/>
        <end position="222"/>
    </location>
</feature>
<name>A0A0N5BZ80_STREA</name>
<feature type="transmembrane region" description="Helical" evidence="1">
    <location>
        <begin position="140"/>
        <end position="162"/>
    </location>
</feature>
<dbReference type="AlphaFoldDB" id="A0A0N5BZ80"/>
<evidence type="ECO:0000313" key="2">
    <source>
        <dbReference type="Proteomes" id="UP000046392"/>
    </source>
</evidence>
<keyword evidence="1" id="KW-1133">Transmembrane helix</keyword>
<feature type="transmembrane region" description="Helical" evidence="1">
    <location>
        <begin position="234"/>
        <end position="255"/>
    </location>
</feature>
<feature type="transmembrane region" description="Helical" evidence="1">
    <location>
        <begin position="38"/>
        <end position="62"/>
    </location>
</feature>
<evidence type="ECO:0000256" key="1">
    <source>
        <dbReference type="SAM" id="Phobius"/>
    </source>
</evidence>
<reference evidence="3" key="1">
    <citation type="submission" date="2017-02" db="UniProtKB">
        <authorList>
            <consortium name="WormBaseParasite"/>
        </authorList>
    </citation>
    <scope>IDENTIFICATION</scope>
</reference>
<organism evidence="2 3">
    <name type="scientific">Strongyloides papillosus</name>
    <name type="common">Intestinal threadworm</name>
    <dbReference type="NCBI Taxonomy" id="174720"/>
    <lineage>
        <taxon>Eukaryota</taxon>
        <taxon>Metazoa</taxon>
        <taxon>Ecdysozoa</taxon>
        <taxon>Nematoda</taxon>
        <taxon>Chromadorea</taxon>
        <taxon>Rhabditida</taxon>
        <taxon>Tylenchina</taxon>
        <taxon>Panagrolaimomorpha</taxon>
        <taxon>Strongyloidoidea</taxon>
        <taxon>Strongyloididae</taxon>
        <taxon>Strongyloides</taxon>
    </lineage>
</organism>
<evidence type="ECO:0000313" key="3">
    <source>
        <dbReference type="WBParaSite" id="SPAL_0001107400.1"/>
    </source>
</evidence>
<keyword evidence="1" id="KW-0472">Membrane</keyword>
<proteinExistence type="predicted"/>
<keyword evidence="1" id="KW-0812">Transmembrane</keyword>
<dbReference type="WBParaSite" id="SPAL_0001107400.1">
    <property type="protein sequence ID" value="SPAL_0001107400.1"/>
    <property type="gene ID" value="SPAL_0001107400"/>
</dbReference>
<feature type="transmembrane region" description="Helical" evidence="1">
    <location>
        <begin position="6"/>
        <end position="26"/>
    </location>
</feature>
<keyword evidence="2" id="KW-1185">Reference proteome</keyword>
<sequence length="307" mass="36029">MLPIIYIQIPIFLITIPVAIYALIEIRKFIGFHYHVKVIFINLIIYQLLGTFSITILTFYITDILENGKTTFYIINYGVIVFSCVGTAVYCSCLMIERQASVYFGPKYQNMAYILIFIILSFVVLVGVSYDVYRDPDSLYLAYIEHGFLDFAAFFFVFYLVTQFKSLRKQNKDFLNHAKFDLCERHHTVHNTKIAKRLIPFTITLLICCYLNEVIVFVMILKNENVELLTILNLVWYIVLSNRCLCIPIGIIYMMKKDKTSILRYIPLLCRCKTRIKNNSVMDKNTFTENEGNIYFVKLQSQWNLPR</sequence>
<protein>
    <submittedName>
        <fullName evidence="3">Serpentine Receptor, class T</fullName>
    </submittedName>
</protein>
<accession>A0A0N5BZ80</accession>